<dbReference type="GO" id="GO:0005737">
    <property type="term" value="C:cytoplasm"/>
    <property type="evidence" value="ECO:0007669"/>
    <property type="project" value="UniProtKB-SubCell"/>
</dbReference>
<keyword evidence="1" id="KW-0808">Transferase</keyword>
<protein>
    <recommendedName>
        <fullName evidence="3">NAD-dependent protein deacylase</fullName>
        <ecNumber evidence="3">2.3.1.286</ecNumber>
    </recommendedName>
    <alternativeName>
        <fullName evidence="3">Regulatory protein SIR2 homolog</fullName>
    </alternativeName>
</protein>
<evidence type="ECO:0000256" key="2">
    <source>
        <dbReference type="ARBA" id="ARBA00023027"/>
    </source>
</evidence>
<evidence type="ECO:0000256" key="3">
    <source>
        <dbReference type="HAMAP-Rule" id="MF_01121"/>
    </source>
</evidence>
<comment type="caution">
    <text evidence="3 4">Lacks conserved residue(s) required for the propagation of feature annotation.</text>
</comment>
<dbReference type="GO" id="GO:0036054">
    <property type="term" value="F:protein-malonyllysine demalonylase activity"/>
    <property type="evidence" value="ECO:0007669"/>
    <property type="project" value="InterPro"/>
</dbReference>
<comment type="catalytic activity">
    <reaction evidence="3">
        <text>N(6)-(2-hydroxyisobutanoyl)-L-lysyl-[protein] + NAD(+) + H2O = 2''-O-(2-hydroxyisobutanoyl)-ADP-D-ribose + nicotinamide + L-lysyl-[protein]</text>
        <dbReference type="Rhea" id="RHEA:24364"/>
        <dbReference type="Rhea" id="RHEA-COMP:9752"/>
        <dbReference type="Rhea" id="RHEA-COMP:15921"/>
        <dbReference type="ChEBI" id="CHEBI:15377"/>
        <dbReference type="ChEBI" id="CHEBI:17154"/>
        <dbReference type="ChEBI" id="CHEBI:29969"/>
        <dbReference type="ChEBI" id="CHEBI:57540"/>
        <dbReference type="ChEBI" id="CHEBI:144968"/>
        <dbReference type="ChEBI" id="CHEBI:144969"/>
    </reaction>
</comment>
<proteinExistence type="inferred from homology"/>
<dbReference type="OrthoDB" id="9800582at2"/>
<dbReference type="Pfam" id="PF02146">
    <property type="entry name" value="SIR2"/>
    <property type="match status" value="1"/>
</dbReference>
<dbReference type="PANTHER" id="PTHR11085">
    <property type="entry name" value="NAD-DEPENDENT PROTEIN DEACYLASE SIRTUIN-5, MITOCHONDRIAL-RELATED"/>
    <property type="match status" value="1"/>
</dbReference>
<keyword evidence="2 3" id="KW-0520">NAD</keyword>
<keyword evidence="3" id="KW-0479">Metal-binding</keyword>
<dbReference type="GO" id="GO:0036055">
    <property type="term" value="F:protein-succinyllysine desuccinylase activity"/>
    <property type="evidence" value="ECO:0007669"/>
    <property type="project" value="UniProtKB-UniRule"/>
</dbReference>
<dbReference type="GO" id="GO:0160013">
    <property type="term" value="F:NAD-dependent protein de-2-hydroxyisobutyrylase activity"/>
    <property type="evidence" value="ECO:0007669"/>
    <property type="project" value="RHEA"/>
</dbReference>
<dbReference type="NCBIfam" id="NF001755">
    <property type="entry name" value="PRK00481.1-5"/>
    <property type="match status" value="1"/>
</dbReference>
<keyword evidence="7" id="KW-1185">Reference proteome</keyword>
<dbReference type="InterPro" id="IPR026591">
    <property type="entry name" value="Sirtuin_cat_small_dom_sf"/>
</dbReference>
<dbReference type="InterPro" id="IPR050134">
    <property type="entry name" value="NAD-dep_sirtuin_deacylases"/>
</dbReference>
<keyword evidence="6" id="KW-0378">Hydrolase</keyword>
<keyword evidence="3" id="KW-0862">Zinc</keyword>
<comment type="subcellular location">
    <subcellularLocation>
        <location evidence="3">Cytoplasm</location>
    </subcellularLocation>
</comment>
<evidence type="ECO:0000313" key="7">
    <source>
        <dbReference type="Proteomes" id="UP000249005"/>
    </source>
</evidence>
<dbReference type="AlphaFoldDB" id="A0A2X4V0N4"/>
<feature type="binding site" evidence="3">
    <location>
        <begin position="215"/>
        <end position="217"/>
    </location>
    <ligand>
        <name>NAD(+)</name>
        <dbReference type="ChEBI" id="CHEBI:57540"/>
    </ligand>
</feature>
<comment type="catalytic activity">
    <reaction evidence="3">
        <text>N(6)-succinyl-L-lysyl-[protein] + NAD(+) + H2O = 2''-O-succinyl-ADP-D-ribose + nicotinamide + L-lysyl-[protein]</text>
        <dbReference type="Rhea" id="RHEA:47668"/>
        <dbReference type="Rhea" id="RHEA-COMP:9752"/>
        <dbReference type="Rhea" id="RHEA-COMP:11877"/>
        <dbReference type="ChEBI" id="CHEBI:15377"/>
        <dbReference type="ChEBI" id="CHEBI:17154"/>
        <dbReference type="ChEBI" id="CHEBI:29969"/>
        <dbReference type="ChEBI" id="CHEBI:57540"/>
        <dbReference type="ChEBI" id="CHEBI:87830"/>
        <dbReference type="ChEBI" id="CHEBI:87832"/>
    </reaction>
</comment>
<evidence type="ECO:0000256" key="1">
    <source>
        <dbReference type="ARBA" id="ARBA00022679"/>
    </source>
</evidence>
<feature type="binding site" evidence="3">
    <location>
        <position position="175"/>
    </location>
    <ligand>
        <name>Zn(2+)</name>
        <dbReference type="ChEBI" id="CHEBI:29105"/>
    </ligand>
</feature>
<comment type="cofactor">
    <cofactor evidence="3">
        <name>Zn(2+)</name>
        <dbReference type="ChEBI" id="CHEBI:29105"/>
    </cofactor>
    <text evidence="3">Binds 1 zinc ion per subunit.</text>
</comment>
<reference evidence="6 7" key="1">
    <citation type="submission" date="2018-06" db="EMBL/GenBank/DDBJ databases">
        <authorList>
            <consortium name="Pathogen Informatics"/>
            <person name="Doyle S."/>
        </authorList>
    </citation>
    <scope>NUCLEOTIDE SEQUENCE [LARGE SCALE GENOMIC DNA]</scope>
    <source>
        <strain evidence="6 7">NCTC12151</strain>
    </source>
</reference>
<comment type="domain">
    <text evidence="3">2 residues (Tyr-93 and Arg-96) present in a large hydrophobic pocket are probably involved in substrate specificity. They are important for desuccinylation activity, but dispensable for deacetylation activity.</text>
</comment>
<feature type="binding site" evidence="3">
    <location>
        <begin position="241"/>
        <end position="243"/>
    </location>
    <ligand>
        <name>NAD(+)</name>
        <dbReference type="ChEBI" id="CHEBI:57540"/>
    </ligand>
</feature>
<feature type="binding site" evidence="3">
    <location>
        <position position="156"/>
    </location>
    <ligand>
        <name>Zn(2+)</name>
        <dbReference type="ChEBI" id="CHEBI:29105"/>
    </ligand>
</feature>
<dbReference type="InterPro" id="IPR027546">
    <property type="entry name" value="Sirtuin_class_III"/>
</dbReference>
<keyword evidence="3" id="KW-0963">Cytoplasm</keyword>
<dbReference type="PANTHER" id="PTHR11085:SF4">
    <property type="entry name" value="NAD-DEPENDENT PROTEIN DEACYLASE"/>
    <property type="match status" value="1"/>
</dbReference>
<dbReference type="GO" id="GO:0017136">
    <property type="term" value="F:histone deacetylase activity, NAD-dependent"/>
    <property type="evidence" value="ECO:0007669"/>
    <property type="project" value="TreeGrafter"/>
</dbReference>
<feature type="binding site" evidence="3">
    <location>
        <begin position="49"/>
        <end position="68"/>
    </location>
    <ligand>
        <name>NAD(+)</name>
        <dbReference type="ChEBI" id="CHEBI:57540"/>
    </ligand>
</feature>
<dbReference type="CDD" id="cd01412">
    <property type="entry name" value="SIRT5_Af1_CobB"/>
    <property type="match status" value="1"/>
</dbReference>
<dbReference type="Proteomes" id="UP000249005">
    <property type="component" value="Chromosome 1"/>
</dbReference>
<comment type="similarity">
    <text evidence="3">Belongs to the sirtuin family. Class III subfamily.</text>
</comment>
<dbReference type="GO" id="GO:0070403">
    <property type="term" value="F:NAD+ binding"/>
    <property type="evidence" value="ECO:0007669"/>
    <property type="project" value="UniProtKB-UniRule"/>
</dbReference>
<dbReference type="RefSeq" id="WP_111740179.1">
    <property type="nucleotide sequence ID" value="NZ_LR698987.1"/>
</dbReference>
<dbReference type="PROSITE" id="PS50305">
    <property type="entry name" value="SIRTUIN"/>
    <property type="match status" value="1"/>
</dbReference>
<sequence>MRVHRRLHHRKMKRSGHRLQRMRYYYGLIYAACSEMKASIYPSVVVLTGAGISAESGIRTFRASDGLWEEHRIEDVATPEGYEANPELVQTFYNARRRQLLSPGVMPNDAHNALAKLENLLGSKFLLVTQNVDNLHERAGNLRVVHMHGELLKVRCTGSGKVFDWKGDLSVDDLCDCCTPPQPMRPHIVWFGEMPLEMERINKALAEADYFIAIGTSGHVYPAAGFVRSANLSGAHSVELNLEPSNVGSSFAETHYGLASQTVPEYIQQTFLDAFSFDCCKEIDK</sequence>
<dbReference type="EC" id="2.3.1.286" evidence="3"/>
<dbReference type="InterPro" id="IPR003000">
    <property type="entry name" value="Sirtuin"/>
</dbReference>
<dbReference type="KEGG" id="lri:NCTC12151_01633"/>
<dbReference type="Gene3D" id="3.40.50.1220">
    <property type="entry name" value="TPP-binding domain"/>
    <property type="match status" value="1"/>
</dbReference>
<evidence type="ECO:0000313" key="6">
    <source>
        <dbReference type="EMBL" id="SQI40422.1"/>
    </source>
</evidence>
<feature type="domain" description="Deacetylase sirtuin-type" evidence="5">
    <location>
        <begin position="22"/>
        <end position="285"/>
    </location>
</feature>
<evidence type="ECO:0000256" key="4">
    <source>
        <dbReference type="PROSITE-ProRule" id="PRU00236"/>
    </source>
</evidence>
<organism evidence="6 7">
    <name type="scientific">Leminorella richardii</name>
    <dbReference type="NCBI Taxonomy" id="158841"/>
    <lineage>
        <taxon>Bacteria</taxon>
        <taxon>Pseudomonadati</taxon>
        <taxon>Pseudomonadota</taxon>
        <taxon>Gammaproteobacteria</taxon>
        <taxon>Enterobacterales</taxon>
        <taxon>Budviciaceae</taxon>
        <taxon>Leminorella</taxon>
    </lineage>
</organism>
<gene>
    <name evidence="3 6" type="primary">cobB</name>
    <name evidence="6" type="ORF">NCTC12151_01633</name>
</gene>
<feature type="binding site" evidence="3">
    <location>
        <position position="259"/>
    </location>
    <ligand>
        <name>NAD(+)</name>
        <dbReference type="ChEBI" id="CHEBI:57540"/>
    </ligand>
</feature>
<dbReference type="Gene3D" id="3.30.1600.10">
    <property type="entry name" value="SIR2/SIRT2 'Small Domain"/>
    <property type="match status" value="1"/>
</dbReference>
<dbReference type="EMBL" id="LS483470">
    <property type="protein sequence ID" value="SQI40422.1"/>
    <property type="molecule type" value="Genomic_DNA"/>
</dbReference>
<name>A0A2X4V0N4_9GAMM</name>
<feature type="binding site" evidence="3">
    <location>
        <position position="96"/>
    </location>
    <ligand>
        <name>substrate</name>
    </ligand>
</feature>
<feature type="binding site" evidence="3">
    <location>
        <position position="93"/>
    </location>
    <ligand>
        <name>substrate</name>
    </ligand>
</feature>
<comment type="function">
    <text evidence="3">NAD-dependent lysine deacetylase that specifically removes acetyl groups on target proteins. Also acts as a protein-lysine deacylase by mediating protein desuccinylation and de-2-hydroxyisobutyrylation. Modulates the activities of several proteins which are inactive in their acylated form.</text>
</comment>
<dbReference type="SUPFAM" id="SSF52467">
    <property type="entry name" value="DHS-like NAD/FAD-binding domain"/>
    <property type="match status" value="1"/>
</dbReference>
<dbReference type="HAMAP" id="MF_01121">
    <property type="entry name" value="Sirtuin_ClassIII"/>
    <property type="match status" value="1"/>
</dbReference>
<dbReference type="InterPro" id="IPR026590">
    <property type="entry name" value="Ssirtuin_cat_dom"/>
</dbReference>
<feature type="binding site" evidence="3">
    <location>
        <begin position="130"/>
        <end position="133"/>
    </location>
    <ligand>
        <name>NAD(+)</name>
        <dbReference type="ChEBI" id="CHEBI:57540"/>
    </ligand>
</feature>
<feature type="active site" description="Proton acceptor" evidence="3">
    <location>
        <position position="148"/>
    </location>
</feature>
<dbReference type="GO" id="GO:0008270">
    <property type="term" value="F:zinc ion binding"/>
    <property type="evidence" value="ECO:0007669"/>
    <property type="project" value="UniProtKB-UniRule"/>
</dbReference>
<evidence type="ECO:0000259" key="5">
    <source>
        <dbReference type="PROSITE" id="PS50305"/>
    </source>
</evidence>
<comment type="catalytic activity">
    <reaction evidence="3">
        <text>N(6)-acetyl-L-lysyl-[protein] + NAD(+) + H2O = 2''-O-acetyl-ADP-D-ribose + nicotinamide + L-lysyl-[protein]</text>
        <dbReference type="Rhea" id="RHEA:43636"/>
        <dbReference type="Rhea" id="RHEA-COMP:9752"/>
        <dbReference type="Rhea" id="RHEA-COMP:10731"/>
        <dbReference type="ChEBI" id="CHEBI:15377"/>
        <dbReference type="ChEBI" id="CHEBI:17154"/>
        <dbReference type="ChEBI" id="CHEBI:29969"/>
        <dbReference type="ChEBI" id="CHEBI:57540"/>
        <dbReference type="ChEBI" id="CHEBI:61930"/>
        <dbReference type="ChEBI" id="CHEBI:83767"/>
        <dbReference type="EC" id="2.3.1.286"/>
    </reaction>
</comment>
<accession>A0A2X4V0N4</accession>
<dbReference type="InterPro" id="IPR029035">
    <property type="entry name" value="DHS-like_NAD/FAD-binding_dom"/>
</dbReference>